<dbReference type="AlphaFoldDB" id="A0A916S623"/>
<sequence>MSKLIERPRLVAAMALQCGLSAGEATTDTIAYVKISHVILPLKTAISDAKVLTGRQKPMTEPLLDRRAARRL</sequence>
<dbReference type="RefSeq" id="WP_210311628.1">
    <property type="nucleotide sequence ID" value="NZ_BMHH01000004.1"/>
</dbReference>
<organism evidence="1 2">
    <name type="scientific">Brucella endophytica</name>
    <dbReference type="NCBI Taxonomy" id="1963359"/>
    <lineage>
        <taxon>Bacteria</taxon>
        <taxon>Pseudomonadati</taxon>
        <taxon>Pseudomonadota</taxon>
        <taxon>Alphaproteobacteria</taxon>
        <taxon>Hyphomicrobiales</taxon>
        <taxon>Brucellaceae</taxon>
        <taxon>Brucella/Ochrobactrum group</taxon>
        <taxon>Brucella</taxon>
    </lineage>
</organism>
<reference evidence="1" key="1">
    <citation type="journal article" date="2014" name="Int. J. Syst. Evol. Microbiol.">
        <title>Complete genome sequence of Corynebacterium casei LMG S-19264T (=DSM 44701T), isolated from a smear-ripened cheese.</title>
        <authorList>
            <consortium name="US DOE Joint Genome Institute (JGI-PGF)"/>
            <person name="Walter F."/>
            <person name="Albersmeier A."/>
            <person name="Kalinowski J."/>
            <person name="Ruckert C."/>
        </authorList>
    </citation>
    <scope>NUCLEOTIDE SEQUENCE</scope>
    <source>
        <strain evidence="1">CGMCC 1.15082</strain>
    </source>
</reference>
<name>A0A916S623_9HYPH</name>
<protein>
    <submittedName>
        <fullName evidence="1">Uncharacterized protein</fullName>
    </submittedName>
</protein>
<gene>
    <name evidence="1" type="ORF">GCM10011491_12010</name>
</gene>
<evidence type="ECO:0000313" key="1">
    <source>
        <dbReference type="EMBL" id="GGA86019.1"/>
    </source>
</evidence>
<proteinExistence type="predicted"/>
<comment type="caution">
    <text evidence="1">The sequence shown here is derived from an EMBL/GenBank/DDBJ whole genome shotgun (WGS) entry which is preliminary data.</text>
</comment>
<reference evidence="1" key="2">
    <citation type="submission" date="2020-09" db="EMBL/GenBank/DDBJ databases">
        <authorList>
            <person name="Sun Q."/>
            <person name="Zhou Y."/>
        </authorList>
    </citation>
    <scope>NUCLEOTIDE SEQUENCE</scope>
    <source>
        <strain evidence="1">CGMCC 1.15082</strain>
    </source>
</reference>
<dbReference type="Proteomes" id="UP000646478">
    <property type="component" value="Unassembled WGS sequence"/>
</dbReference>
<accession>A0A916S623</accession>
<dbReference type="EMBL" id="BMHH01000004">
    <property type="protein sequence ID" value="GGA86019.1"/>
    <property type="molecule type" value="Genomic_DNA"/>
</dbReference>
<dbReference type="Gene3D" id="3.30.390.10">
    <property type="entry name" value="Enolase-like, N-terminal domain"/>
    <property type="match status" value="1"/>
</dbReference>
<dbReference type="InterPro" id="IPR029017">
    <property type="entry name" value="Enolase-like_N"/>
</dbReference>
<keyword evidence="2" id="KW-1185">Reference proteome</keyword>
<evidence type="ECO:0000313" key="2">
    <source>
        <dbReference type="Proteomes" id="UP000646478"/>
    </source>
</evidence>